<dbReference type="GO" id="GO:0004364">
    <property type="term" value="F:glutathione transferase activity"/>
    <property type="evidence" value="ECO:0007669"/>
    <property type="project" value="UniProtKB-EC"/>
</dbReference>
<accession>A0A0C2GMX4</accession>
<dbReference type="PANTHER" id="PTHR11571:SF224">
    <property type="entry name" value="HEMATOPOIETIC PROSTAGLANDIN D SYNTHASE"/>
    <property type="match status" value="1"/>
</dbReference>
<dbReference type="FunFam" id="3.40.30.10:FF:000035">
    <property type="entry name" value="hematopoietic prostaglandin D synthase"/>
    <property type="match status" value="1"/>
</dbReference>
<protein>
    <recommendedName>
        <fullName evidence="1">glutathione transferase</fullName>
        <ecNumber evidence="1">2.5.1.18</ecNumber>
    </recommendedName>
    <alternativeName>
        <fullName evidence="5">GST class-sigma</fullName>
    </alternativeName>
</protein>
<evidence type="ECO:0000259" key="7">
    <source>
        <dbReference type="PROSITE" id="PS50405"/>
    </source>
</evidence>
<dbReference type="FunFam" id="1.20.1050.10:FF:000031">
    <property type="entry name" value="Glutathione S-Transferase"/>
    <property type="match status" value="1"/>
</dbReference>
<dbReference type="CDD" id="cd03039">
    <property type="entry name" value="GST_N_Sigma_like"/>
    <property type="match status" value="1"/>
</dbReference>
<dbReference type="Gene3D" id="3.40.30.10">
    <property type="entry name" value="Glutaredoxin"/>
    <property type="match status" value="1"/>
</dbReference>
<evidence type="ECO:0000256" key="5">
    <source>
        <dbReference type="ARBA" id="ARBA00078118"/>
    </source>
</evidence>
<dbReference type="SFLD" id="SFLDG00363">
    <property type="entry name" value="AMPS_(cytGST):_Alpha-__Mu-__Pi"/>
    <property type="match status" value="1"/>
</dbReference>
<dbReference type="Pfam" id="PF14497">
    <property type="entry name" value="GST_C_3"/>
    <property type="match status" value="1"/>
</dbReference>
<dbReference type="InterPro" id="IPR036249">
    <property type="entry name" value="Thioredoxin-like_sf"/>
</dbReference>
<dbReference type="GO" id="GO:0006749">
    <property type="term" value="P:glutathione metabolic process"/>
    <property type="evidence" value="ECO:0007669"/>
    <property type="project" value="TreeGrafter"/>
</dbReference>
<dbReference type="InterPro" id="IPR004045">
    <property type="entry name" value="Glutathione_S-Trfase_N"/>
</dbReference>
<evidence type="ECO:0000256" key="1">
    <source>
        <dbReference type="ARBA" id="ARBA00012452"/>
    </source>
</evidence>
<evidence type="ECO:0000256" key="3">
    <source>
        <dbReference type="ARBA" id="ARBA00038317"/>
    </source>
</evidence>
<evidence type="ECO:0000313" key="9">
    <source>
        <dbReference type="Proteomes" id="UP000054047"/>
    </source>
</evidence>
<dbReference type="InterPro" id="IPR040079">
    <property type="entry name" value="Glutathione_S-Trfase"/>
</dbReference>
<dbReference type="Proteomes" id="UP000054047">
    <property type="component" value="Unassembled WGS sequence"/>
</dbReference>
<dbReference type="EC" id="2.5.1.18" evidence="1"/>
<dbReference type="InterPro" id="IPR010987">
    <property type="entry name" value="Glutathione-S-Trfase_C-like"/>
</dbReference>
<keyword evidence="9" id="KW-1185">Reference proteome</keyword>
<evidence type="ECO:0000259" key="6">
    <source>
        <dbReference type="PROSITE" id="PS50404"/>
    </source>
</evidence>
<comment type="similarity">
    <text evidence="3">Belongs to the GST superfamily. Sigma family.</text>
</comment>
<dbReference type="GO" id="GO:0005737">
    <property type="term" value="C:cytoplasm"/>
    <property type="evidence" value="ECO:0007669"/>
    <property type="project" value="UniProtKB-ARBA"/>
</dbReference>
<reference evidence="8 9" key="1">
    <citation type="submission" date="2013-12" db="EMBL/GenBank/DDBJ databases">
        <title>Draft genome of the parsitic nematode Ancylostoma duodenale.</title>
        <authorList>
            <person name="Mitreva M."/>
        </authorList>
    </citation>
    <scope>NUCLEOTIDE SEQUENCE [LARGE SCALE GENOMIC DNA]</scope>
    <source>
        <strain evidence="8 9">Zhejiang</strain>
    </source>
</reference>
<evidence type="ECO:0000256" key="2">
    <source>
        <dbReference type="ARBA" id="ARBA00022679"/>
    </source>
</evidence>
<evidence type="ECO:0000256" key="4">
    <source>
        <dbReference type="ARBA" id="ARBA00047960"/>
    </source>
</evidence>
<gene>
    <name evidence="8" type="ORF">ANCDUO_09412</name>
</gene>
<feature type="domain" description="GST N-terminal" evidence="6">
    <location>
        <begin position="2"/>
        <end position="79"/>
    </location>
</feature>
<dbReference type="Gene3D" id="1.20.1050.10">
    <property type="match status" value="1"/>
</dbReference>
<comment type="catalytic activity">
    <reaction evidence="4">
        <text>RX + glutathione = an S-substituted glutathione + a halide anion + H(+)</text>
        <dbReference type="Rhea" id="RHEA:16437"/>
        <dbReference type="ChEBI" id="CHEBI:15378"/>
        <dbReference type="ChEBI" id="CHEBI:16042"/>
        <dbReference type="ChEBI" id="CHEBI:17792"/>
        <dbReference type="ChEBI" id="CHEBI:57925"/>
        <dbReference type="ChEBI" id="CHEBI:90779"/>
        <dbReference type="EC" id="2.5.1.18"/>
    </reaction>
</comment>
<dbReference type="EMBL" id="KN731053">
    <property type="protein sequence ID" value="KIH60339.1"/>
    <property type="molecule type" value="Genomic_DNA"/>
</dbReference>
<dbReference type="InterPro" id="IPR004046">
    <property type="entry name" value="GST_C"/>
</dbReference>
<dbReference type="SUPFAM" id="SSF47616">
    <property type="entry name" value="GST C-terminal domain-like"/>
    <property type="match status" value="1"/>
</dbReference>
<organism evidence="8 9">
    <name type="scientific">Ancylostoma duodenale</name>
    <dbReference type="NCBI Taxonomy" id="51022"/>
    <lineage>
        <taxon>Eukaryota</taxon>
        <taxon>Metazoa</taxon>
        <taxon>Ecdysozoa</taxon>
        <taxon>Nematoda</taxon>
        <taxon>Chromadorea</taxon>
        <taxon>Rhabditida</taxon>
        <taxon>Rhabditina</taxon>
        <taxon>Rhabditomorpha</taxon>
        <taxon>Strongyloidea</taxon>
        <taxon>Ancylostomatidae</taxon>
        <taxon>Ancylostomatinae</taxon>
        <taxon>Ancylostoma</taxon>
    </lineage>
</organism>
<keyword evidence="2 8" id="KW-0808">Transferase</keyword>
<dbReference type="Pfam" id="PF02798">
    <property type="entry name" value="GST_N"/>
    <property type="match status" value="1"/>
</dbReference>
<sequence>MIHYKLTYFNGRGLGECARQLFALADQQYEDVRVTHEEFPKIKPELPFGQMPVLEVDGQELAQSNAINRYLGRRFGFAGKTPFEEALVDSLGDRYHEYREEIRPYFFTAYGIRSYGDVDTLKKEVLLPARDKYLTHITKFLKKNPSGFLVGDSLTWADLLVAEHVSDIKDKVPEYLDGFPEVKAHMEKVQSNPKLKKWFESRPVTSF</sequence>
<dbReference type="PANTHER" id="PTHR11571">
    <property type="entry name" value="GLUTATHIONE S-TRANSFERASE"/>
    <property type="match status" value="1"/>
</dbReference>
<dbReference type="PROSITE" id="PS50404">
    <property type="entry name" value="GST_NTER"/>
    <property type="match status" value="1"/>
</dbReference>
<dbReference type="AlphaFoldDB" id="A0A0C2GMX4"/>
<dbReference type="CDD" id="cd03192">
    <property type="entry name" value="GST_C_Sigma_like"/>
    <property type="match status" value="1"/>
</dbReference>
<feature type="domain" description="GST C-terminal" evidence="7">
    <location>
        <begin position="81"/>
        <end position="207"/>
    </location>
</feature>
<dbReference type="SUPFAM" id="SSF52833">
    <property type="entry name" value="Thioredoxin-like"/>
    <property type="match status" value="1"/>
</dbReference>
<dbReference type="PROSITE" id="PS50405">
    <property type="entry name" value="GST_CTER"/>
    <property type="match status" value="1"/>
</dbReference>
<proteinExistence type="inferred from homology"/>
<dbReference type="InterPro" id="IPR050213">
    <property type="entry name" value="GST_superfamily"/>
</dbReference>
<dbReference type="GO" id="GO:0004602">
    <property type="term" value="F:glutathione peroxidase activity"/>
    <property type="evidence" value="ECO:0007669"/>
    <property type="project" value="UniProtKB-ARBA"/>
</dbReference>
<dbReference type="SFLD" id="SFLDS00019">
    <property type="entry name" value="Glutathione_Transferase_(cytos"/>
    <property type="match status" value="1"/>
</dbReference>
<dbReference type="InterPro" id="IPR036282">
    <property type="entry name" value="Glutathione-S-Trfase_C_sf"/>
</dbReference>
<dbReference type="OrthoDB" id="414243at2759"/>
<name>A0A0C2GMX4_9BILA</name>
<evidence type="ECO:0000313" key="8">
    <source>
        <dbReference type="EMBL" id="KIH60339.1"/>
    </source>
</evidence>
<dbReference type="SFLD" id="SFLDG01205">
    <property type="entry name" value="AMPS.1"/>
    <property type="match status" value="1"/>
</dbReference>